<dbReference type="GO" id="GO:0003729">
    <property type="term" value="F:mRNA binding"/>
    <property type="evidence" value="ECO:0007669"/>
    <property type="project" value="TreeGrafter"/>
</dbReference>
<dbReference type="Pfam" id="PF14304">
    <property type="entry name" value="CSTF_C"/>
    <property type="match status" value="1"/>
</dbReference>
<feature type="region of interest" description="Disordered" evidence="3">
    <location>
        <begin position="200"/>
        <end position="236"/>
    </location>
</feature>
<dbReference type="Proteomes" id="UP001189122">
    <property type="component" value="Unassembled WGS sequence"/>
</dbReference>
<accession>A0A7I8JE31</accession>
<evidence type="ECO:0000256" key="2">
    <source>
        <dbReference type="ARBA" id="ARBA00023242"/>
    </source>
</evidence>
<reference evidence="6 7" key="1">
    <citation type="submission" date="2019-12" db="EMBL/GenBank/DDBJ databases">
        <authorList>
            <person name="Scholz U."/>
            <person name="Mascher M."/>
            <person name="Fiebig A."/>
        </authorList>
    </citation>
    <scope>NUCLEOTIDE SEQUENCE</scope>
</reference>
<dbReference type="AlphaFoldDB" id="A0A7I8JE31"/>
<name>A0A7I8JE31_SPIIN</name>
<dbReference type="PANTHER" id="PTHR45735:SF2">
    <property type="entry name" value="CLEAVAGE STIMULATION FACTOR SUBUNIT 2"/>
    <property type="match status" value="1"/>
</dbReference>
<feature type="region of interest" description="Disordered" evidence="3">
    <location>
        <begin position="53"/>
        <end position="72"/>
    </location>
</feature>
<feature type="domain" description="Cleavage stimulation factor subunit 2 hinge" evidence="5">
    <location>
        <begin position="67"/>
        <end position="132"/>
    </location>
</feature>
<dbReference type="Gene3D" id="1.10.20.70">
    <property type="entry name" value="Transcription termination and cleavage factor, C-terminal domain"/>
    <property type="match status" value="1"/>
</dbReference>
<keyword evidence="2" id="KW-0539">Nucleus</keyword>
<dbReference type="InterPro" id="IPR025742">
    <property type="entry name" value="CSTF2_hinge"/>
</dbReference>
<sequence length="321" mass="33607">MSIGELTGRGGPGLASSTAGAPSILGDSSLHQPIGQQLAASAASAMAKALGEAQTSGMSSSGPQGPSGADPLTHYLAKISRHQLSQIMTEMKALATQNGPLARQLLQSSLQLPKALFQAQIMLNMVTPQMLQMPNLRQPSLDGLEAQKPIIPPFHGQSVTQPGILAKLPDGQVSGLAQSHLIPVQPQLQHLPSAQAQHYHKPVGFSGTHGSRRRSSFKAPEVGGSNQRPQAGGGAAFRTRGGLAQAADAGLPAASQMIGADGTQQPDKQALQLPQDMHKVLLEQVKSLTAEQLSLLPPEQRQQVIDLQQRLRLLEGLDAAS</sequence>
<dbReference type="GO" id="GO:0005847">
    <property type="term" value="C:mRNA cleavage and polyadenylation specificity factor complex"/>
    <property type="evidence" value="ECO:0007669"/>
    <property type="project" value="TreeGrafter"/>
</dbReference>
<dbReference type="InterPro" id="IPR038192">
    <property type="entry name" value="CSTF_C_sf"/>
</dbReference>
<evidence type="ECO:0000313" key="7">
    <source>
        <dbReference type="Proteomes" id="UP001189122"/>
    </source>
</evidence>
<evidence type="ECO:0000256" key="1">
    <source>
        <dbReference type="ARBA" id="ARBA00004123"/>
    </source>
</evidence>
<comment type="subcellular location">
    <subcellularLocation>
        <location evidence="1">Nucleus</location>
    </subcellularLocation>
</comment>
<dbReference type="InterPro" id="IPR026896">
    <property type="entry name" value="CSTF_C"/>
</dbReference>
<feature type="domain" description="Transcription termination and cleavage factor C-terminal" evidence="4">
    <location>
        <begin position="280"/>
        <end position="312"/>
    </location>
</feature>
<feature type="region of interest" description="Disordered" evidence="3">
    <location>
        <begin position="1"/>
        <end position="20"/>
    </location>
</feature>
<evidence type="ECO:0000259" key="5">
    <source>
        <dbReference type="Pfam" id="PF14327"/>
    </source>
</evidence>
<dbReference type="GO" id="GO:0031124">
    <property type="term" value="P:mRNA 3'-end processing"/>
    <property type="evidence" value="ECO:0007669"/>
    <property type="project" value="InterPro"/>
</dbReference>
<evidence type="ECO:0000256" key="3">
    <source>
        <dbReference type="SAM" id="MobiDB-lite"/>
    </source>
</evidence>
<dbReference type="PANTHER" id="PTHR45735">
    <property type="entry name" value="CLEAVAGE STIMULATION FACTOR SUBUNIT 2"/>
    <property type="match status" value="1"/>
</dbReference>
<keyword evidence="7" id="KW-1185">Reference proteome</keyword>
<dbReference type="EMBL" id="LR743598">
    <property type="protein sequence ID" value="CAA2629170.1"/>
    <property type="molecule type" value="Genomic_DNA"/>
</dbReference>
<evidence type="ECO:0000259" key="4">
    <source>
        <dbReference type="Pfam" id="PF14304"/>
    </source>
</evidence>
<evidence type="ECO:0000313" key="6">
    <source>
        <dbReference type="EMBL" id="CAA2629170.1"/>
    </source>
</evidence>
<feature type="compositionally biased region" description="Low complexity" evidence="3">
    <location>
        <begin position="56"/>
        <end position="68"/>
    </location>
</feature>
<dbReference type="EMBL" id="CACRZD030000011">
    <property type="protein sequence ID" value="CAA6668414.1"/>
    <property type="molecule type" value="Genomic_DNA"/>
</dbReference>
<organism evidence="6">
    <name type="scientific">Spirodela intermedia</name>
    <name type="common">Intermediate duckweed</name>
    <dbReference type="NCBI Taxonomy" id="51605"/>
    <lineage>
        <taxon>Eukaryota</taxon>
        <taxon>Viridiplantae</taxon>
        <taxon>Streptophyta</taxon>
        <taxon>Embryophyta</taxon>
        <taxon>Tracheophyta</taxon>
        <taxon>Spermatophyta</taxon>
        <taxon>Magnoliopsida</taxon>
        <taxon>Liliopsida</taxon>
        <taxon>Araceae</taxon>
        <taxon>Lemnoideae</taxon>
        <taxon>Spirodela</taxon>
    </lineage>
</organism>
<dbReference type="Pfam" id="PF14327">
    <property type="entry name" value="CSTF2_hinge"/>
    <property type="match status" value="1"/>
</dbReference>
<gene>
    <name evidence="6" type="ORF">SI7747_11014808</name>
</gene>
<protein>
    <submittedName>
        <fullName evidence="6">Uncharacterized protein</fullName>
    </submittedName>
</protein>
<proteinExistence type="predicted"/>